<gene>
    <name evidence="2" type="ORF">ACFP1K_33600</name>
</gene>
<keyword evidence="1" id="KW-0812">Transmembrane</keyword>
<accession>A0ABW1NTS6</accession>
<reference evidence="3" key="1">
    <citation type="journal article" date="2019" name="Int. J. Syst. Evol. Microbiol.">
        <title>The Global Catalogue of Microorganisms (GCM) 10K type strain sequencing project: providing services to taxonomists for standard genome sequencing and annotation.</title>
        <authorList>
            <consortium name="The Broad Institute Genomics Platform"/>
            <consortium name="The Broad Institute Genome Sequencing Center for Infectious Disease"/>
            <person name="Wu L."/>
            <person name="Ma J."/>
        </authorList>
    </citation>
    <scope>NUCLEOTIDE SEQUENCE [LARGE SCALE GENOMIC DNA]</scope>
    <source>
        <strain evidence="3">JCM 30346</strain>
    </source>
</reference>
<proteinExistence type="predicted"/>
<keyword evidence="3" id="KW-1185">Reference proteome</keyword>
<organism evidence="2 3">
    <name type="scientific">Sphaerisporangium aureirubrum</name>
    <dbReference type="NCBI Taxonomy" id="1544736"/>
    <lineage>
        <taxon>Bacteria</taxon>
        <taxon>Bacillati</taxon>
        <taxon>Actinomycetota</taxon>
        <taxon>Actinomycetes</taxon>
        <taxon>Streptosporangiales</taxon>
        <taxon>Streptosporangiaceae</taxon>
        <taxon>Sphaerisporangium</taxon>
    </lineage>
</organism>
<feature type="transmembrane region" description="Helical" evidence="1">
    <location>
        <begin position="34"/>
        <end position="55"/>
    </location>
</feature>
<evidence type="ECO:0000313" key="3">
    <source>
        <dbReference type="Proteomes" id="UP001596137"/>
    </source>
</evidence>
<evidence type="ECO:0000256" key="1">
    <source>
        <dbReference type="SAM" id="Phobius"/>
    </source>
</evidence>
<keyword evidence="1" id="KW-0472">Membrane</keyword>
<dbReference type="EMBL" id="JBHSRF010000078">
    <property type="protein sequence ID" value="MFC6086144.1"/>
    <property type="molecule type" value="Genomic_DNA"/>
</dbReference>
<dbReference type="Proteomes" id="UP001596137">
    <property type="component" value="Unassembled WGS sequence"/>
</dbReference>
<keyword evidence="1" id="KW-1133">Transmembrane helix</keyword>
<protein>
    <submittedName>
        <fullName evidence="2">Uncharacterized protein</fullName>
    </submittedName>
</protein>
<name>A0ABW1NTS6_9ACTN</name>
<dbReference type="RefSeq" id="WP_380761035.1">
    <property type="nucleotide sequence ID" value="NZ_JBHSRF010000078.1"/>
</dbReference>
<sequence>MAIVTWIVTWSILTPSDTTYPDGSVSQTAPVLGGAGYLVAIGLLIAGSYIGWRMFATGVVRVRRYTRQANARLGAASEEEMAKWLTSDVEAVQQQAAKELNIPEESMLVKPTVMIGPAFPTDYAMHKGEPRFATYEAAVICLTDAYLCVYSCLINFVEGKLELETTHEFMLSDVTSIATVNDKLASRGGSGSNGEAVRMDGLIKIGYITPADVSVTQDFRITLTSGEAFSITVASHANGLSITRERAYLRASVIVKALRSSLRELKRA</sequence>
<comment type="caution">
    <text evidence="2">The sequence shown here is derived from an EMBL/GenBank/DDBJ whole genome shotgun (WGS) entry which is preliminary data.</text>
</comment>
<evidence type="ECO:0000313" key="2">
    <source>
        <dbReference type="EMBL" id="MFC6086144.1"/>
    </source>
</evidence>